<dbReference type="Pfam" id="PF01047">
    <property type="entry name" value="MarR"/>
    <property type="match status" value="1"/>
</dbReference>
<evidence type="ECO:0000313" key="6">
    <source>
        <dbReference type="Proteomes" id="UP001500621"/>
    </source>
</evidence>
<dbReference type="SMART" id="SM00347">
    <property type="entry name" value="HTH_MARR"/>
    <property type="match status" value="1"/>
</dbReference>
<keyword evidence="6" id="KW-1185">Reference proteome</keyword>
<name>A0ABP8WY48_9ACTN</name>
<dbReference type="EMBL" id="BAABIM010000004">
    <property type="protein sequence ID" value="GAA4696509.1"/>
    <property type="molecule type" value="Genomic_DNA"/>
</dbReference>
<keyword evidence="3" id="KW-0804">Transcription</keyword>
<dbReference type="InterPro" id="IPR036388">
    <property type="entry name" value="WH-like_DNA-bd_sf"/>
</dbReference>
<dbReference type="InterPro" id="IPR039422">
    <property type="entry name" value="MarR/SlyA-like"/>
</dbReference>
<dbReference type="InterPro" id="IPR036390">
    <property type="entry name" value="WH_DNA-bd_sf"/>
</dbReference>
<organism evidence="5 6">
    <name type="scientific">Nocardioides nanhaiensis</name>
    <dbReference type="NCBI Taxonomy" id="1476871"/>
    <lineage>
        <taxon>Bacteria</taxon>
        <taxon>Bacillati</taxon>
        <taxon>Actinomycetota</taxon>
        <taxon>Actinomycetes</taxon>
        <taxon>Propionibacteriales</taxon>
        <taxon>Nocardioidaceae</taxon>
        <taxon>Nocardioides</taxon>
    </lineage>
</organism>
<reference evidence="6" key="1">
    <citation type="journal article" date="2019" name="Int. J. Syst. Evol. Microbiol.">
        <title>The Global Catalogue of Microorganisms (GCM) 10K type strain sequencing project: providing services to taxonomists for standard genome sequencing and annotation.</title>
        <authorList>
            <consortium name="The Broad Institute Genomics Platform"/>
            <consortium name="The Broad Institute Genome Sequencing Center for Infectious Disease"/>
            <person name="Wu L."/>
            <person name="Ma J."/>
        </authorList>
    </citation>
    <scope>NUCLEOTIDE SEQUENCE [LARGE SCALE GENOMIC DNA]</scope>
    <source>
        <strain evidence="6">JCM 18127</strain>
    </source>
</reference>
<gene>
    <name evidence="5" type="ORF">GCM10023226_38720</name>
</gene>
<dbReference type="PROSITE" id="PS01117">
    <property type="entry name" value="HTH_MARR_1"/>
    <property type="match status" value="1"/>
</dbReference>
<protein>
    <submittedName>
        <fullName evidence="5">MarR family transcriptional regulator</fullName>
    </submittedName>
</protein>
<proteinExistence type="predicted"/>
<feature type="domain" description="HTH marR-type" evidence="4">
    <location>
        <begin position="2"/>
        <end position="134"/>
    </location>
</feature>
<evidence type="ECO:0000313" key="5">
    <source>
        <dbReference type="EMBL" id="GAA4696509.1"/>
    </source>
</evidence>
<dbReference type="PANTHER" id="PTHR33164">
    <property type="entry name" value="TRANSCRIPTIONAL REGULATOR, MARR FAMILY"/>
    <property type="match status" value="1"/>
</dbReference>
<dbReference type="SUPFAM" id="SSF46785">
    <property type="entry name" value="Winged helix' DNA-binding domain"/>
    <property type="match status" value="1"/>
</dbReference>
<evidence type="ECO:0000256" key="1">
    <source>
        <dbReference type="ARBA" id="ARBA00023015"/>
    </source>
</evidence>
<comment type="caution">
    <text evidence="5">The sequence shown here is derived from an EMBL/GenBank/DDBJ whole genome shotgun (WGS) entry which is preliminary data.</text>
</comment>
<dbReference type="InterPro" id="IPR023187">
    <property type="entry name" value="Tscrpt_reg_MarR-type_CS"/>
</dbReference>
<evidence type="ECO:0000259" key="4">
    <source>
        <dbReference type="PROSITE" id="PS50995"/>
    </source>
</evidence>
<evidence type="ECO:0000256" key="3">
    <source>
        <dbReference type="ARBA" id="ARBA00023163"/>
    </source>
</evidence>
<dbReference type="PRINTS" id="PR00598">
    <property type="entry name" value="HTHMARR"/>
</dbReference>
<dbReference type="PANTHER" id="PTHR33164:SF99">
    <property type="entry name" value="MARR FAMILY REGULATORY PROTEIN"/>
    <property type="match status" value="1"/>
</dbReference>
<dbReference type="InterPro" id="IPR000835">
    <property type="entry name" value="HTH_MarR-typ"/>
</dbReference>
<sequence>MDPTLLDRLLLAGHLLREDTARAFAGTPLTESRAAVLWVLQAQGPSTQQHVARALQVSARNISGLVDALEPLGYLRRTPHPQDRRAVLLELTPLGVETMATMAREHAQLDSDLRASVAPEDREAFGRGLEAVVATLGRLVAEAAR</sequence>
<dbReference type="PROSITE" id="PS50995">
    <property type="entry name" value="HTH_MARR_2"/>
    <property type="match status" value="1"/>
</dbReference>
<dbReference type="Gene3D" id="1.10.10.10">
    <property type="entry name" value="Winged helix-like DNA-binding domain superfamily/Winged helix DNA-binding domain"/>
    <property type="match status" value="1"/>
</dbReference>
<dbReference type="Proteomes" id="UP001500621">
    <property type="component" value="Unassembled WGS sequence"/>
</dbReference>
<keyword evidence="1" id="KW-0805">Transcription regulation</keyword>
<accession>A0ABP8WY48</accession>
<dbReference type="RefSeq" id="WP_345270053.1">
    <property type="nucleotide sequence ID" value="NZ_BAABIM010000004.1"/>
</dbReference>
<keyword evidence="2" id="KW-0238">DNA-binding</keyword>
<evidence type="ECO:0000256" key="2">
    <source>
        <dbReference type="ARBA" id="ARBA00023125"/>
    </source>
</evidence>